<sequence length="93" mass="10471">KMLTPVDSENKAGADVKISQLHAFFSFSHVKMRPLAQCGSQFRLQMPSSCEGIWLYGSDSSQLTLYCKLISTCSPGNDRHEKILVYWCVVKLN</sequence>
<reference evidence="1" key="3">
    <citation type="submission" date="2025-09" db="UniProtKB">
        <authorList>
            <consortium name="Ensembl"/>
        </authorList>
    </citation>
    <scope>IDENTIFICATION</scope>
</reference>
<dbReference type="Ensembl" id="ENSSHBT00005020502.1">
    <property type="protein sequence ID" value="ENSSHBP00005017151.1"/>
    <property type="gene ID" value="ENSSHBG00005014876.1"/>
</dbReference>
<evidence type="ECO:0000313" key="2">
    <source>
        <dbReference type="Proteomes" id="UP000472266"/>
    </source>
</evidence>
<dbReference type="InParanoid" id="A0A672UQE6"/>
<protein>
    <submittedName>
        <fullName evidence="1">Uncharacterized protein</fullName>
    </submittedName>
</protein>
<accession>A0A672UQE6</accession>
<evidence type="ECO:0000313" key="1">
    <source>
        <dbReference type="Ensembl" id="ENSSHBP00005017151.1"/>
    </source>
</evidence>
<reference evidence="1" key="2">
    <citation type="submission" date="2025-08" db="UniProtKB">
        <authorList>
            <consortium name="Ensembl"/>
        </authorList>
    </citation>
    <scope>IDENTIFICATION</scope>
</reference>
<proteinExistence type="predicted"/>
<name>A0A672UQE6_STRHB</name>
<organism evidence="1 2">
    <name type="scientific">Strigops habroptila</name>
    <name type="common">Kakapo</name>
    <dbReference type="NCBI Taxonomy" id="2489341"/>
    <lineage>
        <taxon>Eukaryota</taxon>
        <taxon>Metazoa</taxon>
        <taxon>Chordata</taxon>
        <taxon>Craniata</taxon>
        <taxon>Vertebrata</taxon>
        <taxon>Euteleostomi</taxon>
        <taxon>Archelosauria</taxon>
        <taxon>Archosauria</taxon>
        <taxon>Dinosauria</taxon>
        <taxon>Saurischia</taxon>
        <taxon>Theropoda</taxon>
        <taxon>Coelurosauria</taxon>
        <taxon>Aves</taxon>
        <taxon>Neognathae</taxon>
        <taxon>Neoaves</taxon>
        <taxon>Telluraves</taxon>
        <taxon>Australaves</taxon>
        <taxon>Psittaciformes</taxon>
        <taxon>Psittacidae</taxon>
        <taxon>Strigops</taxon>
    </lineage>
</organism>
<keyword evidence="2" id="KW-1185">Reference proteome</keyword>
<reference evidence="1 2" key="1">
    <citation type="submission" date="2019-11" db="EMBL/GenBank/DDBJ databases">
        <title>Strigops habroptila (kakapo) genome, bStrHab1, primary haplotype, v2.</title>
        <authorList>
            <person name="Jarvis E.D."/>
            <person name="Howard J."/>
            <person name="Rhie A."/>
            <person name="Phillippy A."/>
            <person name="Korlach J."/>
            <person name="Digby A."/>
            <person name="Iorns D."/>
            <person name="Eason D."/>
            <person name="Robertson B."/>
            <person name="Raemaekers T."/>
            <person name="Howe K."/>
            <person name="Lewin H."/>
            <person name="Damas J."/>
            <person name="Hastie A."/>
            <person name="Tracey A."/>
            <person name="Chow W."/>
            <person name="Fedrigo O."/>
        </authorList>
    </citation>
    <scope>NUCLEOTIDE SEQUENCE [LARGE SCALE GENOMIC DNA]</scope>
</reference>
<dbReference type="Proteomes" id="UP000472266">
    <property type="component" value="Chromosome 1"/>
</dbReference>
<dbReference type="AlphaFoldDB" id="A0A672UQE6"/>